<evidence type="ECO:0000256" key="2">
    <source>
        <dbReference type="ARBA" id="ARBA00023169"/>
    </source>
</evidence>
<dbReference type="EMBL" id="NFZT01000001">
    <property type="protein sequence ID" value="OWV32867.1"/>
    <property type="molecule type" value="Genomic_DNA"/>
</dbReference>
<dbReference type="InterPro" id="IPR003362">
    <property type="entry name" value="Bact_transf"/>
</dbReference>
<dbReference type="AlphaFoldDB" id="A0A219B3F0"/>
<evidence type="ECO:0000259" key="4">
    <source>
        <dbReference type="Pfam" id="PF02397"/>
    </source>
</evidence>
<sequence length="197" mass="22278">MRRRDRIFKRGLDIAGSAAGLAVLWPVIAVSIVLARRDTKASGLFAQTRIGQHGRPFTVYKLRTMRAVSGTSITTANDARITPLGAKFRRWKLDELPQLWNVLKGDMSFVGPRPDVPGYADRLEGRDRKVLELKPGITGPATLKYREEQDMLAAADDPVAFNDNVIWPDKVRINLAYLENYRLSDDIKMIWRTVRGE</sequence>
<feature type="transmembrane region" description="Helical" evidence="3">
    <location>
        <begin position="12"/>
        <end position="35"/>
    </location>
</feature>
<dbReference type="PANTHER" id="PTHR30576">
    <property type="entry name" value="COLANIC BIOSYNTHESIS UDP-GLUCOSE LIPID CARRIER TRANSFERASE"/>
    <property type="match status" value="1"/>
</dbReference>
<dbReference type="Proteomes" id="UP000198462">
    <property type="component" value="Unassembled WGS sequence"/>
</dbReference>
<feature type="domain" description="Bacterial sugar transferase" evidence="4">
    <location>
        <begin position="9"/>
        <end position="195"/>
    </location>
</feature>
<name>A0A219B3F0_9SPHN</name>
<accession>A0A219B3F0</accession>
<dbReference type="OrthoDB" id="9808602at2"/>
<keyword evidence="3" id="KW-0472">Membrane</keyword>
<comment type="caution">
    <text evidence="5">The sequence shown here is derived from an EMBL/GenBank/DDBJ whole genome shotgun (WGS) entry which is preliminary data.</text>
</comment>
<keyword evidence="6" id="KW-1185">Reference proteome</keyword>
<evidence type="ECO:0000256" key="3">
    <source>
        <dbReference type="SAM" id="Phobius"/>
    </source>
</evidence>
<organism evidence="5 6">
    <name type="scientific">Pacificimonas flava</name>
    <dbReference type="NCBI Taxonomy" id="1234595"/>
    <lineage>
        <taxon>Bacteria</taxon>
        <taxon>Pseudomonadati</taxon>
        <taxon>Pseudomonadota</taxon>
        <taxon>Alphaproteobacteria</taxon>
        <taxon>Sphingomonadales</taxon>
        <taxon>Sphingosinicellaceae</taxon>
        <taxon>Pacificimonas</taxon>
    </lineage>
</organism>
<dbReference type="GO" id="GO:0016780">
    <property type="term" value="F:phosphotransferase activity, for other substituted phosphate groups"/>
    <property type="evidence" value="ECO:0007669"/>
    <property type="project" value="TreeGrafter"/>
</dbReference>
<keyword evidence="3" id="KW-0812">Transmembrane</keyword>
<gene>
    <name evidence="5" type="ORF">B5C34_04970</name>
</gene>
<proteinExistence type="inferred from homology"/>
<dbReference type="PANTHER" id="PTHR30576:SF0">
    <property type="entry name" value="UNDECAPRENYL-PHOSPHATE N-ACETYLGALACTOSAMINYL 1-PHOSPHATE TRANSFERASE-RELATED"/>
    <property type="match status" value="1"/>
</dbReference>
<keyword evidence="5" id="KW-0808">Transferase</keyword>
<comment type="similarity">
    <text evidence="1">Belongs to the bacterial sugar transferase family.</text>
</comment>
<evidence type="ECO:0000313" key="6">
    <source>
        <dbReference type="Proteomes" id="UP000198462"/>
    </source>
</evidence>
<dbReference type="Pfam" id="PF02397">
    <property type="entry name" value="Bac_transf"/>
    <property type="match status" value="1"/>
</dbReference>
<reference evidence="6" key="1">
    <citation type="submission" date="2017-05" db="EMBL/GenBank/DDBJ databases">
        <authorList>
            <person name="Lin X."/>
        </authorList>
    </citation>
    <scope>NUCLEOTIDE SEQUENCE [LARGE SCALE GENOMIC DNA]</scope>
    <source>
        <strain evidence="6">JLT2012</strain>
    </source>
</reference>
<dbReference type="GO" id="GO:0000271">
    <property type="term" value="P:polysaccharide biosynthetic process"/>
    <property type="evidence" value="ECO:0007669"/>
    <property type="project" value="UniProtKB-KW"/>
</dbReference>
<keyword evidence="2" id="KW-0270">Exopolysaccharide synthesis</keyword>
<protein>
    <submittedName>
        <fullName evidence="5">Sugar transferase</fullName>
    </submittedName>
</protein>
<evidence type="ECO:0000256" key="1">
    <source>
        <dbReference type="ARBA" id="ARBA00006464"/>
    </source>
</evidence>
<keyword evidence="3" id="KW-1133">Transmembrane helix</keyword>
<dbReference type="RefSeq" id="WP_088711657.1">
    <property type="nucleotide sequence ID" value="NZ_NFZT01000001.1"/>
</dbReference>
<evidence type="ECO:0000313" key="5">
    <source>
        <dbReference type="EMBL" id="OWV32867.1"/>
    </source>
</evidence>